<dbReference type="NCBIfam" id="NF033727">
    <property type="entry name" value="chaperon_ArsD"/>
    <property type="match status" value="1"/>
</dbReference>
<dbReference type="InterPro" id="IPR010712">
    <property type="entry name" value="Arsenical-R_ArsD"/>
</dbReference>
<reference evidence="1 2" key="1">
    <citation type="submission" date="2020-10" db="EMBL/GenBank/DDBJ databases">
        <title>Olsenella immobilis sp.nov., isolated from the mud in a fermentation cellar used for the production of Chinese strong-flavoured liquor.</title>
        <authorList>
            <person name="Lu L."/>
        </authorList>
    </citation>
    <scope>NUCLEOTIDE SEQUENCE [LARGE SCALE GENOMIC DNA]</scope>
    <source>
        <strain evidence="1 2">LZLJ-2</strain>
    </source>
</reference>
<dbReference type="GO" id="GO:0046685">
    <property type="term" value="P:response to arsenic-containing substance"/>
    <property type="evidence" value="ECO:0007669"/>
    <property type="project" value="InterPro"/>
</dbReference>
<evidence type="ECO:0000313" key="1">
    <source>
        <dbReference type="EMBL" id="QOY60415.1"/>
    </source>
</evidence>
<protein>
    <submittedName>
        <fullName evidence="1">Arsenite efflux transporter metallochaperone ArsD</fullName>
    </submittedName>
</protein>
<dbReference type="EMBL" id="CP063767">
    <property type="protein sequence ID" value="QOY60415.1"/>
    <property type="molecule type" value="Genomic_DNA"/>
</dbReference>
<name>A0A7S7M7Y0_9ACTN</name>
<dbReference type="GO" id="GO:0003677">
    <property type="term" value="F:DNA binding"/>
    <property type="evidence" value="ECO:0007669"/>
    <property type="project" value="InterPro"/>
</dbReference>
<dbReference type="Proteomes" id="UP000593735">
    <property type="component" value="Chromosome"/>
</dbReference>
<dbReference type="RefSeq" id="WP_194370828.1">
    <property type="nucleotide sequence ID" value="NZ_CP063767.1"/>
</dbReference>
<sequence length="129" mass="13733">MKKLEFFEPAMCCDTGLCGPSIDPELLRVATVVEEVLKSGNYVSRHNLKSDPDAFVTNETVAGILKELGIDSLPITLVDGKVVATGSYPSNERISELLDFELNSAPEPATEDSSCCCPPAASDEGTCCC</sequence>
<accession>A0A7S7M7Y0</accession>
<keyword evidence="2" id="KW-1185">Reference proteome</keyword>
<gene>
    <name evidence="1" type="primary">arsD</name>
    <name evidence="1" type="ORF">INP52_08425</name>
</gene>
<dbReference type="GO" id="GO:0045892">
    <property type="term" value="P:negative regulation of DNA-templated transcription"/>
    <property type="evidence" value="ECO:0007669"/>
    <property type="project" value="InterPro"/>
</dbReference>
<dbReference type="Gene3D" id="3.40.30.10">
    <property type="entry name" value="Glutaredoxin"/>
    <property type="match status" value="1"/>
</dbReference>
<dbReference type="Pfam" id="PF06953">
    <property type="entry name" value="ArsD"/>
    <property type="match status" value="1"/>
</dbReference>
<dbReference type="KEGG" id="tio:INP52_08425"/>
<proteinExistence type="predicted"/>
<dbReference type="AlphaFoldDB" id="A0A7S7M7Y0"/>
<organism evidence="1 2">
    <name type="scientific">Thermophilibacter immobilis</name>
    <dbReference type="NCBI Taxonomy" id="2779519"/>
    <lineage>
        <taxon>Bacteria</taxon>
        <taxon>Bacillati</taxon>
        <taxon>Actinomycetota</taxon>
        <taxon>Coriobacteriia</taxon>
        <taxon>Coriobacteriales</taxon>
        <taxon>Atopobiaceae</taxon>
        <taxon>Thermophilibacter</taxon>
    </lineage>
</organism>
<evidence type="ECO:0000313" key="2">
    <source>
        <dbReference type="Proteomes" id="UP000593735"/>
    </source>
</evidence>